<feature type="region of interest" description="Disordered" evidence="1">
    <location>
        <begin position="1"/>
        <end position="64"/>
    </location>
</feature>
<feature type="compositionally biased region" description="Basic residues" evidence="1">
    <location>
        <begin position="810"/>
        <end position="819"/>
    </location>
</feature>
<dbReference type="PANTHER" id="PTHR45181:SF8">
    <property type="entry name" value="HEAT SHOCK PROTEIN DNAJ WITH TETRATRICOPEPTIDE REPEAT-CONTAINING PROTEIN"/>
    <property type="match status" value="1"/>
</dbReference>
<gene>
    <name evidence="3" type="ORF">DCAR_020513</name>
</gene>
<evidence type="ECO:0000313" key="3">
    <source>
        <dbReference type="EMBL" id="KZM92122.1"/>
    </source>
</evidence>
<dbReference type="SUPFAM" id="SSF48452">
    <property type="entry name" value="TPR-like"/>
    <property type="match status" value="2"/>
</dbReference>
<proteinExistence type="predicted"/>
<comment type="caution">
    <text evidence="3">The sequence shown here is derived from an EMBL/GenBank/DDBJ whole genome shotgun (WGS) entry which is preliminary data.</text>
</comment>
<dbReference type="STRING" id="79200.A0A161ZVL7"/>
<evidence type="ECO:0000256" key="1">
    <source>
        <dbReference type="SAM" id="MobiDB-lite"/>
    </source>
</evidence>
<feature type="compositionally biased region" description="Basic and acidic residues" evidence="1">
    <location>
        <begin position="1404"/>
        <end position="1417"/>
    </location>
</feature>
<organism evidence="3">
    <name type="scientific">Daucus carota subsp. sativus</name>
    <name type="common">Carrot</name>
    <dbReference type="NCBI Taxonomy" id="79200"/>
    <lineage>
        <taxon>Eukaryota</taxon>
        <taxon>Viridiplantae</taxon>
        <taxon>Streptophyta</taxon>
        <taxon>Embryophyta</taxon>
        <taxon>Tracheophyta</taxon>
        <taxon>Spermatophyta</taxon>
        <taxon>Magnoliopsida</taxon>
        <taxon>eudicotyledons</taxon>
        <taxon>Gunneridae</taxon>
        <taxon>Pentapetalae</taxon>
        <taxon>asterids</taxon>
        <taxon>campanulids</taxon>
        <taxon>Apiales</taxon>
        <taxon>Apiaceae</taxon>
        <taxon>Apioideae</taxon>
        <taxon>Scandiceae</taxon>
        <taxon>Daucinae</taxon>
        <taxon>Daucus</taxon>
        <taxon>Daucus sect. Daucus</taxon>
    </lineage>
</organism>
<dbReference type="PROSITE" id="PS50076">
    <property type="entry name" value="DNAJ_2"/>
    <property type="match status" value="1"/>
</dbReference>
<name>A0A161ZVL7_DAUCS</name>
<dbReference type="SMART" id="SM00271">
    <property type="entry name" value="DnaJ"/>
    <property type="match status" value="1"/>
</dbReference>
<accession>A0A161ZVL7</accession>
<feature type="compositionally biased region" description="Polar residues" evidence="1">
    <location>
        <begin position="769"/>
        <end position="778"/>
    </location>
</feature>
<feature type="domain" description="J" evidence="2">
    <location>
        <begin position="1314"/>
        <end position="1400"/>
    </location>
</feature>
<dbReference type="Pfam" id="PF00226">
    <property type="entry name" value="DnaJ"/>
    <property type="match status" value="1"/>
</dbReference>
<protein>
    <recommendedName>
        <fullName evidence="2">J domain-containing protein</fullName>
    </recommendedName>
</protein>
<feature type="compositionally biased region" description="Polar residues" evidence="1">
    <location>
        <begin position="799"/>
        <end position="809"/>
    </location>
</feature>
<dbReference type="InterPro" id="IPR018253">
    <property type="entry name" value="DnaJ_domain_CS"/>
</dbReference>
<dbReference type="PROSITE" id="PS00636">
    <property type="entry name" value="DNAJ_1"/>
    <property type="match status" value="1"/>
</dbReference>
<feature type="compositionally biased region" description="Basic and acidic residues" evidence="1">
    <location>
        <begin position="788"/>
        <end position="797"/>
    </location>
</feature>
<dbReference type="Gene3D" id="1.25.40.10">
    <property type="entry name" value="Tetratricopeptide repeat domain"/>
    <property type="match status" value="2"/>
</dbReference>
<dbReference type="Gramene" id="KZM92122">
    <property type="protein sequence ID" value="KZM92122"/>
    <property type="gene ID" value="DCAR_020513"/>
</dbReference>
<sequence>MSPSVAHIPSPISSQTESQSTQPRFPPIPNPNFSKPPNFSSFAASLSDSTSFNSSSIGKPSVGATKDSFGSVFESKVAGSSSRRPRLVKVRRQSGLQYARAKLVKENANRGNDVSDNFLGVSNLNINKSQFGSTVNFVGGGSNNVDNKSNVVSDTKLFNDGSGGTLGMGGNETGNFGGFGLGIKECGGKVGDMDSNGLGKSGNLVFSSGANVMNLSSSSNSKGKDSGGNKVRCDAERKNGGEGIKSEFVFGATGGGFLAKSNLEKKEVDATSFVFGAGGNGLGSRLDFKHVGMNGSVGKSSSFDSEKLKSTLDRGNNVTGFVFSASKSSFAGVADAGTPQSSREVDKSSFFHVTKEYCNSKADNVFVFGSGSKGSCTFSSVSRHGDDIQNLDLKKNENCNVELKGKGNKIDCGPKSMPNFVFGNGSNTSNSFNIHAYKLSDDMQKMNMHDSKVVDNSSSGSFSNLSDKFVFSSDNKVSFNGNSAFTSLHNPNANAVVFQNCQSVKNNSAANDKSSEEKVFGLETNEKNVPSFGDGVENKISDTARNKDTRYGTGLFSGQNIPTFSSFGTRGKENKSLNLKEDGMAGKQNLGNQTSCNNGSFYPSSSLSTGFVYQPSDSVHQSSSGDGAEEMGKEFKFTSTPVKHNLSFTGFGTPNLDMPANLFSEDGALRKDKEFTSTSTVVQPGPSTTGFTTPDMNMPANLFTGVSMKLDFSVSNVSAGGRKLKKTRGKLRQHKVSRAFNSQQYEVPLDSGSPMDFSPYQEASCADASPSNIFSGTANEGPAVARDGSGENDHHGTEPLTNPKTASTHRSIKKYRMKIGHGSNSTSKSWKTEFATSSAKNPDTVNSTSKSDGFQAQRAGISSTQSKGEHQQVKNDKTMKRDLNDAATIEACEKWRTSGNQAYRKGSLPKAENYYTKCINAITQMKTPECCIEPLVLCYSNRAATRLCLGRIREALMDCNSAASLDSNFQKVQMRAANCHLLLGEVEDAILHFNMCLESSTEICLDRRIMIEAADGVQKSKKVVDITNQSAELLQQRTSDAASKALRIIMDGLSISSHSEKLLELKGEALCMLRKYEEVVQLCEQTLGFAEKNFTRIDTVNQVSDANSFNGKNTDIKLWRWRLMSKAYFHMGRLEASLEIIKKQEQLRSIDHKSIETDSAVIAATVRELLQLKNAGNKAFQSGEHTEAIEHYTAAILSSVQSRPFAAVCFCNRAAALQALGKISDAIADCSLAISLNENYGKALFRRATLHEMIRDYEQAANDLQRIINLRKQNEMNQESHASVGSGGIRDYTKEARSRLSSVERKAKKVAPLDFYLILGIKASDTSSNIKKAYHRAALKHHPDKAGQFLIRTESLDEGPLRKEIAEKIHVDADRLFKMIGEAYAVLSDSEKRAKYDLEEEIRKNNEDKNNSSRRESNVYSSPFERSSRENGRGWGTYGSESWKTYGKSHSRW</sequence>
<feature type="region of interest" description="Disordered" evidence="1">
    <location>
        <begin position="1404"/>
        <end position="1453"/>
    </location>
</feature>
<dbReference type="PRINTS" id="PR00625">
    <property type="entry name" value="JDOMAIN"/>
</dbReference>
<feature type="compositionally biased region" description="Basic and acidic residues" evidence="1">
    <location>
        <begin position="867"/>
        <end position="877"/>
    </location>
</feature>
<feature type="compositionally biased region" description="Polar residues" evidence="1">
    <location>
        <begin position="11"/>
        <end position="23"/>
    </location>
</feature>
<dbReference type="CDD" id="cd06257">
    <property type="entry name" value="DnaJ"/>
    <property type="match status" value="1"/>
</dbReference>
<dbReference type="EMBL" id="LNRQ01000006">
    <property type="protein sequence ID" value="KZM92122.1"/>
    <property type="molecule type" value="Genomic_DNA"/>
</dbReference>
<dbReference type="InterPro" id="IPR001623">
    <property type="entry name" value="DnaJ_domain"/>
</dbReference>
<dbReference type="InterPro" id="IPR019734">
    <property type="entry name" value="TPR_rpt"/>
</dbReference>
<evidence type="ECO:0000259" key="2">
    <source>
        <dbReference type="PROSITE" id="PS50076"/>
    </source>
</evidence>
<dbReference type="SMART" id="SM00028">
    <property type="entry name" value="TPR"/>
    <property type="match status" value="8"/>
</dbReference>
<dbReference type="InterPro" id="IPR011990">
    <property type="entry name" value="TPR-like_helical_dom_sf"/>
</dbReference>
<dbReference type="SUPFAM" id="SSF46565">
    <property type="entry name" value="Chaperone J-domain"/>
    <property type="match status" value="1"/>
</dbReference>
<feature type="compositionally biased region" description="Polar residues" evidence="1">
    <location>
        <begin position="822"/>
        <end position="866"/>
    </location>
</feature>
<dbReference type="InterPro" id="IPR036869">
    <property type="entry name" value="J_dom_sf"/>
</dbReference>
<feature type="compositionally biased region" description="Low complexity" evidence="1">
    <location>
        <begin position="31"/>
        <end position="56"/>
    </location>
</feature>
<reference evidence="3" key="1">
    <citation type="journal article" date="2016" name="Nat. Genet.">
        <title>A high-quality carrot genome assembly provides new insights into carotenoid accumulation and asterid genome evolution.</title>
        <authorList>
            <person name="Iorizzo M."/>
            <person name="Ellison S."/>
            <person name="Senalik D."/>
            <person name="Zeng P."/>
            <person name="Satapoomin P."/>
            <person name="Huang J."/>
            <person name="Bowman M."/>
            <person name="Iovene M."/>
            <person name="Sanseverino W."/>
            <person name="Cavagnaro P."/>
            <person name="Yildiz M."/>
            <person name="Macko-Podgorni A."/>
            <person name="Moranska E."/>
            <person name="Grzebelus E."/>
            <person name="Grzebelus D."/>
            <person name="Ashrafi H."/>
            <person name="Zheng Z."/>
            <person name="Cheng S."/>
            <person name="Spooner D."/>
            <person name="Van Deynze A."/>
            <person name="Simon P."/>
        </authorList>
    </citation>
    <scope>NUCLEOTIDE SEQUENCE [LARGE SCALE GENOMIC DNA]</scope>
    <source>
        <tissue evidence="3">Leaf</tissue>
    </source>
</reference>
<dbReference type="Gene3D" id="1.10.287.110">
    <property type="entry name" value="DnaJ domain"/>
    <property type="match status" value="1"/>
</dbReference>
<feature type="region of interest" description="Disordered" evidence="1">
    <location>
        <begin position="747"/>
        <end position="877"/>
    </location>
</feature>
<dbReference type="PANTHER" id="PTHR45181">
    <property type="entry name" value="HEAT SHOCK PROTEIN DNAJ WITH TETRATRICOPEPTIDE REPEAT-CONTAINING PROTEIN"/>
    <property type="match status" value="1"/>
</dbReference>